<proteinExistence type="predicted"/>
<name>A0A8S2WWT2_9BILA</name>
<dbReference type="Proteomes" id="UP000681722">
    <property type="component" value="Unassembled WGS sequence"/>
</dbReference>
<protein>
    <submittedName>
        <fullName evidence="2">Uncharacterized protein</fullName>
    </submittedName>
</protein>
<dbReference type="EMBL" id="CAJOBC010100295">
    <property type="protein sequence ID" value="CAF4466347.1"/>
    <property type="molecule type" value="Genomic_DNA"/>
</dbReference>
<dbReference type="AlphaFoldDB" id="A0A8S2WWT2"/>
<gene>
    <name evidence="2" type="ORF">SRO942_LOCUS43034</name>
</gene>
<accession>A0A8S2WWT2</accession>
<evidence type="ECO:0000313" key="2">
    <source>
        <dbReference type="EMBL" id="CAF4466347.1"/>
    </source>
</evidence>
<organism evidence="2 3">
    <name type="scientific">Didymodactylos carnosus</name>
    <dbReference type="NCBI Taxonomy" id="1234261"/>
    <lineage>
        <taxon>Eukaryota</taxon>
        <taxon>Metazoa</taxon>
        <taxon>Spiralia</taxon>
        <taxon>Gnathifera</taxon>
        <taxon>Rotifera</taxon>
        <taxon>Eurotatoria</taxon>
        <taxon>Bdelloidea</taxon>
        <taxon>Philodinida</taxon>
        <taxon>Philodinidae</taxon>
        <taxon>Didymodactylos</taxon>
    </lineage>
</organism>
<feature type="non-terminal residue" evidence="2">
    <location>
        <position position="255"/>
    </location>
</feature>
<evidence type="ECO:0000256" key="1">
    <source>
        <dbReference type="SAM" id="MobiDB-lite"/>
    </source>
</evidence>
<sequence length="255" mass="27889">MPPPSIPSQQPIRSITIPLRRIALPISLTHSSKSSQQPSKRTVVPVELGNNPVTNQPLSHDDPVYTTLSSPRRKRARELPSNRHPLVTTTSTIKHRVFSKGKYPPKPVSPAQEPIFPSPPSILTSINSSFPTPSTVVDTSSLKKYKADLSHIFGQHNTNIPTPLVLANTRGHPVVRTSTPSTLTTAIVTPLPHTSKSTITYTMRSPQEHVPIELDDDPIILTVHAPTRNIDDDEIDEAPSPISNDKPIILAVYAP</sequence>
<comment type="caution">
    <text evidence="2">The sequence shown here is derived from an EMBL/GenBank/DDBJ whole genome shotgun (WGS) entry which is preliminary data.</text>
</comment>
<evidence type="ECO:0000313" key="3">
    <source>
        <dbReference type="Proteomes" id="UP000681722"/>
    </source>
</evidence>
<reference evidence="2" key="1">
    <citation type="submission" date="2021-02" db="EMBL/GenBank/DDBJ databases">
        <authorList>
            <person name="Nowell W R."/>
        </authorList>
    </citation>
    <scope>NUCLEOTIDE SEQUENCE</scope>
</reference>
<feature type="region of interest" description="Disordered" evidence="1">
    <location>
        <begin position="48"/>
        <end position="78"/>
    </location>
</feature>